<dbReference type="PANTHER" id="PTHR43133:SF46">
    <property type="entry name" value="RNA POLYMERASE SIGMA-70 FACTOR ECF SUBFAMILY"/>
    <property type="match status" value="1"/>
</dbReference>
<organism evidence="6 7">
    <name type="scientific">Solitalea canadensis (strain ATCC 29591 / DSM 3403 / JCM 21819 / LMG 8368 / NBRC 15130 / NCIMB 12057 / USAM 9D)</name>
    <name type="common">Flexibacter canadensis</name>
    <dbReference type="NCBI Taxonomy" id="929556"/>
    <lineage>
        <taxon>Bacteria</taxon>
        <taxon>Pseudomonadati</taxon>
        <taxon>Bacteroidota</taxon>
        <taxon>Sphingobacteriia</taxon>
        <taxon>Sphingobacteriales</taxon>
        <taxon>Sphingobacteriaceae</taxon>
        <taxon>Solitalea</taxon>
    </lineage>
</organism>
<name>H8KVF5_SOLCM</name>
<evidence type="ECO:0000256" key="2">
    <source>
        <dbReference type="ARBA" id="ARBA00023015"/>
    </source>
</evidence>
<evidence type="ECO:0000313" key="7">
    <source>
        <dbReference type="Proteomes" id="UP000007590"/>
    </source>
</evidence>
<dbReference type="KEGG" id="scn:Solca_1241"/>
<dbReference type="Gene3D" id="1.10.10.10">
    <property type="entry name" value="Winged helix-like DNA-binding domain superfamily/Winged helix DNA-binding domain"/>
    <property type="match status" value="1"/>
</dbReference>
<dbReference type="PANTHER" id="PTHR43133">
    <property type="entry name" value="RNA POLYMERASE ECF-TYPE SIGMA FACTO"/>
    <property type="match status" value="1"/>
</dbReference>
<gene>
    <name evidence="6" type="ordered locus">Solca_1241</name>
</gene>
<dbReference type="GO" id="GO:0016987">
    <property type="term" value="F:sigma factor activity"/>
    <property type="evidence" value="ECO:0007669"/>
    <property type="project" value="UniProtKB-KW"/>
</dbReference>
<dbReference type="SUPFAM" id="SSF88946">
    <property type="entry name" value="Sigma2 domain of RNA polymerase sigma factors"/>
    <property type="match status" value="1"/>
</dbReference>
<dbReference type="EMBL" id="CP003349">
    <property type="protein sequence ID" value="AFD06335.1"/>
    <property type="molecule type" value="Genomic_DNA"/>
</dbReference>
<dbReference type="GO" id="GO:0003677">
    <property type="term" value="F:DNA binding"/>
    <property type="evidence" value="ECO:0007669"/>
    <property type="project" value="InterPro"/>
</dbReference>
<keyword evidence="3" id="KW-0731">Sigma factor</keyword>
<accession>H8KVF5</accession>
<dbReference type="GO" id="GO:0006352">
    <property type="term" value="P:DNA-templated transcription initiation"/>
    <property type="evidence" value="ECO:0007669"/>
    <property type="project" value="InterPro"/>
</dbReference>
<comment type="similarity">
    <text evidence="1">Belongs to the sigma-70 factor family. ECF subfamily.</text>
</comment>
<dbReference type="Pfam" id="PF08281">
    <property type="entry name" value="Sigma70_r4_2"/>
    <property type="match status" value="1"/>
</dbReference>
<proteinExistence type="inferred from homology"/>
<dbReference type="OrthoDB" id="9150024at2"/>
<dbReference type="RefSeq" id="WP_014679562.1">
    <property type="nucleotide sequence ID" value="NC_017770.1"/>
</dbReference>
<protein>
    <submittedName>
        <fullName evidence="6">RNA polymerase sigma factor, sigma-70 family</fullName>
    </submittedName>
</protein>
<feature type="domain" description="RNA polymerase sigma factor 70 region 4 type 2" evidence="5">
    <location>
        <begin position="123"/>
        <end position="172"/>
    </location>
</feature>
<sequence>MQDNNEEYNWLWNEVQLGNERAFYRLYQISYDKLFRFGLRLSHDREVVKEHINGIFVDLWIKREKLEDIRQIQHYIFISYKRRLIKAINKRTLETYDTLPVEPEVSSYEQLLIDREQDYERKQRIEAAINKLTARQKELIRLRFFEQLSYEEIAERTSISVRTIYNTIHAAISLMRQEVTLPIIICWILSDQKLF</sequence>
<dbReference type="InterPro" id="IPR039425">
    <property type="entry name" value="RNA_pol_sigma-70-like"/>
</dbReference>
<dbReference type="InterPro" id="IPR014284">
    <property type="entry name" value="RNA_pol_sigma-70_dom"/>
</dbReference>
<evidence type="ECO:0000313" key="6">
    <source>
        <dbReference type="EMBL" id="AFD06335.1"/>
    </source>
</evidence>
<keyword evidence="7" id="KW-1185">Reference proteome</keyword>
<dbReference type="AlphaFoldDB" id="H8KVF5"/>
<dbReference type="Gene3D" id="1.10.1740.10">
    <property type="match status" value="1"/>
</dbReference>
<dbReference type="SUPFAM" id="SSF88659">
    <property type="entry name" value="Sigma3 and sigma4 domains of RNA polymerase sigma factors"/>
    <property type="match status" value="1"/>
</dbReference>
<keyword evidence="2" id="KW-0805">Transcription regulation</keyword>
<dbReference type="InterPro" id="IPR036388">
    <property type="entry name" value="WH-like_DNA-bd_sf"/>
</dbReference>
<dbReference type="HOGENOM" id="CLU_047691_4_2_10"/>
<dbReference type="CDD" id="cd06171">
    <property type="entry name" value="Sigma70_r4"/>
    <property type="match status" value="1"/>
</dbReference>
<dbReference type="eggNOG" id="COG1595">
    <property type="taxonomic scope" value="Bacteria"/>
</dbReference>
<dbReference type="InterPro" id="IPR013325">
    <property type="entry name" value="RNA_pol_sigma_r2"/>
</dbReference>
<keyword evidence="4" id="KW-0804">Transcription</keyword>
<dbReference type="InterPro" id="IPR013249">
    <property type="entry name" value="RNA_pol_sigma70_r4_t2"/>
</dbReference>
<evidence type="ECO:0000256" key="1">
    <source>
        <dbReference type="ARBA" id="ARBA00010641"/>
    </source>
</evidence>
<dbReference type="InterPro" id="IPR013324">
    <property type="entry name" value="RNA_pol_sigma_r3/r4-like"/>
</dbReference>
<evidence type="ECO:0000256" key="4">
    <source>
        <dbReference type="ARBA" id="ARBA00023163"/>
    </source>
</evidence>
<evidence type="ECO:0000259" key="5">
    <source>
        <dbReference type="Pfam" id="PF08281"/>
    </source>
</evidence>
<dbReference type="NCBIfam" id="TIGR02937">
    <property type="entry name" value="sigma70-ECF"/>
    <property type="match status" value="1"/>
</dbReference>
<evidence type="ECO:0000256" key="3">
    <source>
        <dbReference type="ARBA" id="ARBA00023082"/>
    </source>
</evidence>
<reference evidence="6" key="1">
    <citation type="submission" date="2012-02" db="EMBL/GenBank/DDBJ databases">
        <title>The complete genome of Solitalea canadensis DSM 3403.</title>
        <authorList>
            <consortium name="US DOE Joint Genome Institute (JGI-PGF)"/>
            <person name="Lucas S."/>
            <person name="Copeland A."/>
            <person name="Lapidus A."/>
            <person name="Glavina del Rio T."/>
            <person name="Dalin E."/>
            <person name="Tice H."/>
            <person name="Bruce D."/>
            <person name="Goodwin L."/>
            <person name="Pitluck S."/>
            <person name="Peters L."/>
            <person name="Ovchinnikova G."/>
            <person name="Lu M."/>
            <person name="Kyrpides N."/>
            <person name="Mavromatis K."/>
            <person name="Ivanova N."/>
            <person name="Brettin T."/>
            <person name="Detter J.C."/>
            <person name="Han C."/>
            <person name="Larimer F."/>
            <person name="Land M."/>
            <person name="Hauser L."/>
            <person name="Markowitz V."/>
            <person name="Cheng J.-F."/>
            <person name="Hugenholtz P."/>
            <person name="Woyke T."/>
            <person name="Wu D."/>
            <person name="Spring S."/>
            <person name="Schroeder M."/>
            <person name="Kopitz M."/>
            <person name="Brambilla E."/>
            <person name="Klenk H.-P."/>
            <person name="Eisen J.A."/>
        </authorList>
    </citation>
    <scope>NUCLEOTIDE SEQUENCE</scope>
    <source>
        <strain evidence="6">DSM 3403</strain>
    </source>
</reference>
<dbReference type="Proteomes" id="UP000007590">
    <property type="component" value="Chromosome"/>
</dbReference>
<dbReference type="STRING" id="929556.Solca_1241"/>